<reference evidence="2 3" key="1">
    <citation type="journal article" date="2015" name="Nature">
        <title>rRNA introns, odd ribosomes, and small enigmatic genomes across a large radiation of phyla.</title>
        <authorList>
            <person name="Brown C.T."/>
            <person name="Hug L.A."/>
            <person name="Thomas B.C."/>
            <person name="Sharon I."/>
            <person name="Castelle C.J."/>
            <person name="Singh A."/>
            <person name="Wilkins M.J."/>
            <person name="Williams K.H."/>
            <person name="Banfield J.F."/>
        </authorList>
    </citation>
    <scope>NUCLEOTIDE SEQUENCE [LARGE SCALE GENOMIC DNA]</scope>
</reference>
<gene>
    <name evidence="2" type="ORF">UR47_C0002G0061</name>
</gene>
<keyword evidence="1" id="KW-1133">Transmembrane helix</keyword>
<dbReference type="NCBIfam" id="TIGR02532">
    <property type="entry name" value="IV_pilin_GFxxxE"/>
    <property type="match status" value="1"/>
</dbReference>
<dbReference type="InterPro" id="IPR045584">
    <property type="entry name" value="Pilin-like"/>
</dbReference>
<evidence type="ECO:0000313" key="3">
    <source>
        <dbReference type="Proteomes" id="UP000034488"/>
    </source>
</evidence>
<keyword evidence="1" id="KW-0472">Membrane</keyword>
<feature type="transmembrane region" description="Helical" evidence="1">
    <location>
        <begin position="12"/>
        <end position="37"/>
    </location>
</feature>
<dbReference type="SUPFAM" id="SSF54523">
    <property type="entry name" value="Pili subunits"/>
    <property type="match status" value="1"/>
</dbReference>
<evidence type="ECO:0000256" key="1">
    <source>
        <dbReference type="SAM" id="Phobius"/>
    </source>
</evidence>
<sequence length="154" mass="17050">MGKNLNKKQLQGFSLFELLVVMGILLMLSALVFPLTIQKTQESKLESYASQLTTDIRYQQQRSSLKNMAGGISLGSNQYTLFDGESLASATDTDIKKYPTNIQITSVSLTNGSEIFFPSGEFKPLSYGTLVVTDGRNSIRVYINMEGLIGYEKL</sequence>
<evidence type="ECO:0008006" key="4">
    <source>
        <dbReference type="Google" id="ProtNLM"/>
    </source>
</evidence>
<accession>A0A0G0AEZ0</accession>
<protein>
    <recommendedName>
        <fullName evidence="4">Prepilin-type N-terminal cleavage/methylation domain-containing protein</fullName>
    </recommendedName>
</protein>
<comment type="caution">
    <text evidence="2">The sequence shown here is derived from an EMBL/GenBank/DDBJ whole genome shotgun (WGS) entry which is preliminary data.</text>
</comment>
<dbReference type="InterPro" id="IPR012902">
    <property type="entry name" value="N_methyl_site"/>
</dbReference>
<keyword evidence="1" id="KW-0812">Transmembrane</keyword>
<evidence type="ECO:0000313" key="2">
    <source>
        <dbReference type="EMBL" id="KKP55344.1"/>
    </source>
</evidence>
<proteinExistence type="predicted"/>
<dbReference type="EMBL" id="LBPI01000002">
    <property type="protein sequence ID" value="KKP55344.1"/>
    <property type="molecule type" value="Genomic_DNA"/>
</dbReference>
<dbReference type="Proteomes" id="UP000034488">
    <property type="component" value="Unassembled WGS sequence"/>
</dbReference>
<name>A0A0G0AEZ0_9BACT</name>
<dbReference type="Pfam" id="PF07963">
    <property type="entry name" value="N_methyl"/>
    <property type="match status" value="1"/>
</dbReference>
<organism evidence="2 3">
    <name type="scientific">candidate division WS6 bacterium GW2011_GWB1_33_6</name>
    <dbReference type="NCBI Taxonomy" id="1619088"/>
    <lineage>
        <taxon>Bacteria</taxon>
        <taxon>Candidatus Dojkabacteria</taxon>
    </lineage>
</organism>
<dbReference type="AlphaFoldDB" id="A0A0G0AEZ0"/>